<dbReference type="RefSeq" id="WP_064040635.1">
    <property type="nucleotide sequence ID" value="NZ_AP019778.1"/>
</dbReference>
<evidence type="ECO:0000313" key="1">
    <source>
        <dbReference type="EMBL" id="OAI15748.1"/>
    </source>
</evidence>
<gene>
    <name evidence="1" type="ORF">A1507_13050</name>
</gene>
<sequence length="150" mass="16870">MSGITKKRLVNQKKAGSENTFPNKDWLYDKFENLRQSLLNYRELADQNASLKNHQDWIVDIFSVLVKADTILNEYEAGINSNSISAITVYDLLGEQADLLEEMASMPAVKFSANNSADETFLADLETNLHEAYLKVRDAIFQVHTALLGA</sequence>
<dbReference type="AlphaFoldDB" id="A0A177NCH6"/>
<evidence type="ECO:0000313" key="2">
    <source>
        <dbReference type="Proteomes" id="UP000077857"/>
    </source>
</evidence>
<comment type="caution">
    <text evidence="1">The sequence shown here is derived from an EMBL/GenBank/DDBJ whole genome shotgun (WGS) entry which is preliminary data.</text>
</comment>
<name>A0A177NCH6_9GAMM</name>
<reference evidence="1 2" key="1">
    <citation type="submission" date="2016-03" db="EMBL/GenBank/DDBJ databases">
        <authorList>
            <person name="Ploux O."/>
        </authorList>
    </citation>
    <scope>NUCLEOTIDE SEQUENCE [LARGE SCALE GENOMIC DNA]</scope>
    <source>
        <strain evidence="1 2">R-45378</strain>
    </source>
</reference>
<dbReference type="EMBL" id="LUUJ01000080">
    <property type="protein sequence ID" value="OAI15748.1"/>
    <property type="molecule type" value="Genomic_DNA"/>
</dbReference>
<accession>A0A177NCH6</accession>
<proteinExistence type="predicted"/>
<organism evidence="1 2">
    <name type="scientific">Methylomonas koyamae</name>
    <dbReference type="NCBI Taxonomy" id="702114"/>
    <lineage>
        <taxon>Bacteria</taxon>
        <taxon>Pseudomonadati</taxon>
        <taxon>Pseudomonadota</taxon>
        <taxon>Gammaproteobacteria</taxon>
        <taxon>Methylococcales</taxon>
        <taxon>Methylococcaceae</taxon>
        <taxon>Methylomonas</taxon>
    </lineage>
</organism>
<dbReference type="Proteomes" id="UP000077857">
    <property type="component" value="Unassembled WGS sequence"/>
</dbReference>
<protein>
    <submittedName>
        <fullName evidence="1">Uncharacterized protein</fullName>
    </submittedName>
</protein>